<name>A0ABD2QZ89_9SOLN</name>
<dbReference type="Proteomes" id="UP001627284">
    <property type="component" value="Unassembled WGS sequence"/>
</dbReference>
<feature type="domain" description="NAC" evidence="5">
    <location>
        <begin position="25"/>
        <end position="182"/>
    </location>
</feature>
<keyword evidence="1" id="KW-0805">Transcription regulation</keyword>
<dbReference type="Pfam" id="PF02365">
    <property type="entry name" value="NAM"/>
    <property type="match status" value="1"/>
</dbReference>
<dbReference type="PANTHER" id="PTHR31744:SF220">
    <property type="entry name" value="LOW QUALITY PROTEIN: NAC DOMAIN-CONTAINING PROTEIN 90-LIKE"/>
    <property type="match status" value="1"/>
</dbReference>
<dbReference type="GO" id="GO:0003677">
    <property type="term" value="F:DNA binding"/>
    <property type="evidence" value="ECO:0007669"/>
    <property type="project" value="UniProtKB-KW"/>
</dbReference>
<feature type="non-terminal residue" evidence="6">
    <location>
        <position position="1"/>
    </location>
</feature>
<keyword evidence="7" id="KW-1185">Reference proteome</keyword>
<dbReference type="PANTHER" id="PTHR31744">
    <property type="entry name" value="PROTEIN CUP-SHAPED COTYLEDON 2-RELATED"/>
    <property type="match status" value="1"/>
</dbReference>
<dbReference type="Gene3D" id="2.170.150.80">
    <property type="entry name" value="NAC domain"/>
    <property type="match status" value="1"/>
</dbReference>
<gene>
    <name evidence="6" type="ORF">AABB24_038810</name>
</gene>
<keyword evidence="4" id="KW-0539">Nucleus</keyword>
<organism evidence="6 7">
    <name type="scientific">Solanum stoloniferum</name>
    <dbReference type="NCBI Taxonomy" id="62892"/>
    <lineage>
        <taxon>Eukaryota</taxon>
        <taxon>Viridiplantae</taxon>
        <taxon>Streptophyta</taxon>
        <taxon>Embryophyta</taxon>
        <taxon>Tracheophyta</taxon>
        <taxon>Spermatophyta</taxon>
        <taxon>Magnoliopsida</taxon>
        <taxon>eudicotyledons</taxon>
        <taxon>Gunneridae</taxon>
        <taxon>Pentapetalae</taxon>
        <taxon>asterids</taxon>
        <taxon>lamiids</taxon>
        <taxon>Solanales</taxon>
        <taxon>Solanaceae</taxon>
        <taxon>Solanoideae</taxon>
        <taxon>Solaneae</taxon>
        <taxon>Solanum</taxon>
    </lineage>
</organism>
<dbReference type="SUPFAM" id="SSF101941">
    <property type="entry name" value="NAC domain"/>
    <property type="match status" value="1"/>
</dbReference>
<keyword evidence="2" id="KW-0238">DNA-binding</keyword>
<dbReference type="InterPro" id="IPR003441">
    <property type="entry name" value="NAC-dom"/>
</dbReference>
<comment type="caution">
    <text evidence="6">The sequence shown here is derived from an EMBL/GenBank/DDBJ whole genome shotgun (WGS) entry which is preliminary data.</text>
</comment>
<dbReference type="PROSITE" id="PS51005">
    <property type="entry name" value="NAC"/>
    <property type="match status" value="1"/>
</dbReference>
<dbReference type="EMBL" id="JBJKTR010000023">
    <property type="protein sequence ID" value="KAL3324888.1"/>
    <property type="molecule type" value="Genomic_DNA"/>
</dbReference>
<sequence>QNKGKKSRFFFNLTEKKRIKMVEIISPGFRFYPTEEELISFYLHKKLEGKRPELDRVIPVVTIYDFDPWNLPKFHGELCMGDTEQWFFFVPRQEREARGGRPCRTTNCGYWKATGSPSYVYSSNSKAIGVKKSMVFYKGKAPTGKKTKWKMNEYRAIQEEINSTISIPKLRHEMSLCRIYVISGSFQAFDRRPIAPTITREPSKSTINQGGISMENVTKMEATSSPDESLAMEEQDYVNLHHNDQIPIINQEININSHNNKRVKSNLHDETLISGWEQFNWM</sequence>
<reference evidence="6 7" key="1">
    <citation type="submission" date="2024-05" db="EMBL/GenBank/DDBJ databases">
        <title>De novo assembly of an allotetraploid wild potato.</title>
        <authorList>
            <person name="Hosaka A.J."/>
        </authorList>
    </citation>
    <scope>NUCLEOTIDE SEQUENCE [LARGE SCALE GENOMIC DNA]</scope>
    <source>
        <tissue evidence="6">Young leaves</tissue>
    </source>
</reference>
<protein>
    <recommendedName>
        <fullName evidence="5">NAC domain-containing protein</fullName>
    </recommendedName>
</protein>
<evidence type="ECO:0000256" key="3">
    <source>
        <dbReference type="ARBA" id="ARBA00023163"/>
    </source>
</evidence>
<evidence type="ECO:0000259" key="5">
    <source>
        <dbReference type="PROSITE" id="PS51005"/>
    </source>
</evidence>
<evidence type="ECO:0000256" key="1">
    <source>
        <dbReference type="ARBA" id="ARBA00023015"/>
    </source>
</evidence>
<dbReference type="AlphaFoldDB" id="A0ABD2QZ89"/>
<accession>A0ABD2QZ89</accession>
<dbReference type="InterPro" id="IPR036093">
    <property type="entry name" value="NAC_dom_sf"/>
</dbReference>
<evidence type="ECO:0000256" key="2">
    <source>
        <dbReference type="ARBA" id="ARBA00023125"/>
    </source>
</evidence>
<evidence type="ECO:0000313" key="7">
    <source>
        <dbReference type="Proteomes" id="UP001627284"/>
    </source>
</evidence>
<evidence type="ECO:0000256" key="4">
    <source>
        <dbReference type="ARBA" id="ARBA00023242"/>
    </source>
</evidence>
<proteinExistence type="predicted"/>
<evidence type="ECO:0000313" key="6">
    <source>
        <dbReference type="EMBL" id="KAL3324888.1"/>
    </source>
</evidence>
<keyword evidence="3" id="KW-0804">Transcription</keyword>